<reference evidence="9 10" key="1">
    <citation type="journal article" date="2019" name="Int. J. Syst. Evol. Microbiol.">
        <title>The Global Catalogue of Microorganisms (GCM) 10K type strain sequencing project: providing services to taxonomists for standard genome sequencing and annotation.</title>
        <authorList>
            <consortium name="The Broad Institute Genomics Platform"/>
            <consortium name="The Broad Institute Genome Sequencing Center for Infectious Disease"/>
            <person name="Wu L."/>
            <person name="Ma J."/>
        </authorList>
    </citation>
    <scope>NUCLEOTIDE SEQUENCE [LARGE SCALE GENOMIC DNA]</scope>
    <source>
        <strain evidence="9 10">JCM 13518</strain>
    </source>
</reference>
<evidence type="ECO:0000256" key="7">
    <source>
        <dbReference type="ARBA" id="ARBA00023136"/>
    </source>
</evidence>
<feature type="transmembrane region" description="Helical" evidence="8">
    <location>
        <begin position="201"/>
        <end position="232"/>
    </location>
</feature>
<evidence type="ECO:0000313" key="9">
    <source>
        <dbReference type="EMBL" id="GAA1746152.1"/>
    </source>
</evidence>
<evidence type="ECO:0000313" key="10">
    <source>
        <dbReference type="Proteomes" id="UP001501057"/>
    </source>
</evidence>
<feature type="transmembrane region" description="Helical" evidence="8">
    <location>
        <begin position="262"/>
        <end position="287"/>
    </location>
</feature>
<evidence type="ECO:0000256" key="8">
    <source>
        <dbReference type="SAM" id="Phobius"/>
    </source>
</evidence>
<evidence type="ECO:0000256" key="3">
    <source>
        <dbReference type="ARBA" id="ARBA00022448"/>
    </source>
</evidence>
<evidence type="ECO:0000256" key="5">
    <source>
        <dbReference type="ARBA" id="ARBA00022692"/>
    </source>
</evidence>
<dbReference type="EMBL" id="BAAAME010000005">
    <property type="protein sequence ID" value="GAA1746152.1"/>
    <property type="molecule type" value="Genomic_DNA"/>
</dbReference>
<feature type="transmembrane region" description="Helical" evidence="8">
    <location>
        <begin position="171"/>
        <end position="189"/>
    </location>
</feature>
<proteinExistence type="inferred from homology"/>
<dbReference type="CDD" id="cd06550">
    <property type="entry name" value="TM_ABC_iron-siderophores_like"/>
    <property type="match status" value="1"/>
</dbReference>
<dbReference type="InterPro" id="IPR000522">
    <property type="entry name" value="ABC_transptr_permease_BtuC"/>
</dbReference>
<evidence type="ECO:0000256" key="2">
    <source>
        <dbReference type="ARBA" id="ARBA00007935"/>
    </source>
</evidence>
<organism evidence="9 10">
    <name type="scientific">Aeromicrobium alkaliterrae</name>
    <dbReference type="NCBI Taxonomy" id="302168"/>
    <lineage>
        <taxon>Bacteria</taxon>
        <taxon>Bacillati</taxon>
        <taxon>Actinomycetota</taxon>
        <taxon>Actinomycetes</taxon>
        <taxon>Propionibacteriales</taxon>
        <taxon>Nocardioidaceae</taxon>
        <taxon>Aeromicrobium</taxon>
    </lineage>
</organism>
<keyword evidence="10" id="KW-1185">Reference proteome</keyword>
<feature type="transmembrane region" description="Helical" evidence="8">
    <location>
        <begin position="24"/>
        <end position="47"/>
    </location>
</feature>
<keyword evidence="4" id="KW-1003">Cell membrane</keyword>
<feature type="transmembrane region" description="Helical" evidence="8">
    <location>
        <begin position="330"/>
        <end position="348"/>
    </location>
</feature>
<dbReference type="Gene3D" id="1.10.3470.10">
    <property type="entry name" value="ABC transporter involved in vitamin B12 uptake, BtuC"/>
    <property type="match status" value="1"/>
</dbReference>
<comment type="subcellular location">
    <subcellularLocation>
        <location evidence="1">Cell membrane</location>
        <topology evidence="1">Multi-pass membrane protein</topology>
    </subcellularLocation>
</comment>
<keyword evidence="5 8" id="KW-0812">Transmembrane</keyword>
<feature type="transmembrane region" description="Helical" evidence="8">
    <location>
        <begin position="299"/>
        <end position="318"/>
    </location>
</feature>
<dbReference type="RefSeq" id="WP_344202673.1">
    <property type="nucleotide sequence ID" value="NZ_BAAAME010000005.1"/>
</dbReference>
<feature type="transmembrane region" description="Helical" evidence="8">
    <location>
        <begin position="139"/>
        <end position="159"/>
    </location>
</feature>
<dbReference type="InterPro" id="IPR037294">
    <property type="entry name" value="ABC_BtuC-like"/>
</dbReference>
<dbReference type="Pfam" id="PF01032">
    <property type="entry name" value="FecCD"/>
    <property type="match status" value="1"/>
</dbReference>
<feature type="transmembrane region" description="Helical" evidence="8">
    <location>
        <begin position="113"/>
        <end position="133"/>
    </location>
</feature>
<comment type="caution">
    <text evidence="9">The sequence shown here is derived from an EMBL/GenBank/DDBJ whole genome shotgun (WGS) entry which is preliminary data.</text>
</comment>
<protein>
    <submittedName>
        <fullName evidence="9">Iron ABC transporter permease</fullName>
    </submittedName>
</protein>
<accession>A0ABN2K1U0</accession>
<dbReference type="PANTHER" id="PTHR30472">
    <property type="entry name" value="FERRIC ENTEROBACTIN TRANSPORT SYSTEM PERMEASE PROTEIN"/>
    <property type="match status" value="1"/>
</dbReference>
<dbReference type="Proteomes" id="UP001501057">
    <property type="component" value="Unassembled WGS sequence"/>
</dbReference>
<dbReference type="SUPFAM" id="SSF81345">
    <property type="entry name" value="ABC transporter involved in vitamin B12 uptake, BtuC"/>
    <property type="match status" value="1"/>
</dbReference>
<name>A0ABN2K1U0_9ACTN</name>
<evidence type="ECO:0000256" key="4">
    <source>
        <dbReference type="ARBA" id="ARBA00022475"/>
    </source>
</evidence>
<sequence>MTTTPASPATLSAARARRRRGRTALLVTTFVLVLTIVLSIGTGPVGVPPATVAKILVAHLLPGEHVATWTAAQDQIVWTFRLPRVLMAVLVGAALAVVGTLLQAIVRNPLADPYVLGASSGAALGAVGALALGASVPGLLVSGSAFAGAAVAGVVVYVLASRGGRIESLRMVLAGVALSYLFSAVTGWITATADHGRLPGLIFFLLGSISSATWAMLALPALALVLGTAYALHRARHLDAAMTGDETAASLGVDMTRLRIEVLVVTAAMTGAVVAVAGGIGFVGMVVPHVCRLLVGAGHRALLPFTVVAGALLVVLVDTVARTAASPREIPLGVVTALVGAPFFLWLLRTRPVGAER</sequence>
<dbReference type="PANTHER" id="PTHR30472:SF67">
    <property type="entry name" value="PERMEASE OF ABC TRANSPORTER-RELATED"/>
    <property type="match status" value="1"/>
</dbReference>
<gene>
    <name evidence="9" type="ORF">GCM10009710_27650</name>
</gene>
<comment type="similarity">
    <text evidence="2">Belongs to the binding-protein-dependent transport system permease family. FecCD subfamily.</text>
</comment>
<keyword evidence="3" id="KW-0813">Transport</keyword>
<evidence type="ECO:0000256" key="6">
    <source>
        <dbReference type="ARBA" id="ARBA00022989"/>
    </source>
</evidence>
<feature type="transmembrane region" description="Helical" evidence="8">
    <location>
        <begin position="85"/>
        <end position="106"/>
    </location>
</feature>
<keyword evidence="6 8" id="KW-1133">Transmembrane helix</keyword>
<evidence type="ECO:0000256" key="1">
    <source>
        <dbReference type="ARBA" id="ARBA00004651"/>
    </source>
</evidence>
<keyword evidence="7 8" id="KW-0472">Membrane</keyword>